<organism evidence="1">
    <name type="scientific">virus sp. ctoYX9</name>
    <dbReference type="NCBI Taxonomy" id="2825822"/>
    <lineage>
        <taxon>Viruses</taxon>
    </lineage>
</organism>
<reference evidence="1" key="1">
    <citation type="journal article" date="2021" name="Proc. Natl. Acad. Sci. U.S.A.">
        <title>A Catalog of Tens of Thousands of Viruses from Human Metagenomes Reveals Hidden Associations with Chronic Diseases.</title>
        <authorList>
            <person name="Tisza M.J."/>
            <person name="Buck C.B."/>
        </authorList>
    </citation>
    <scope>NUCLEOTIDE SEQUENCE</scope>
    <source>
        <strain evidence="1">CtoYX9</strain>
    </source>
</reference>
<proteinExistence type="predicted"/>
<name>A0A8S5RNZ4_9VIRU</name>
<dbReference type="EMBL" id="BK059131">
    <property type="protein sequence ID" value="DAE33022.1"/>
    <property type="molecule type" value="Genomic_DNA"/>
</dbReference>
<accession>A0A8S5RNZ4</accession>
<protein>
    <recommendedName>
        <fullName evidence="2">Tail protein</fullName>
    </recommendedName>
</protein>
<evidence type="ECO:0008006" key="2">
    <source>
        <dbReference type="Google" id="ProtNLM"/>
    </source>
</evidence>
<sequence>METANKEVIEKKTYVHDEDHKEYASKGVGNTGLGLGIAGTALGLLALNGNGRGLFGWGGASMPENVNINAVGGSGAYGAAAPTAFQAWEKSCDDAIALANAMWGLKVGSMQADYDHRNTDVAEKFSLYKSQVDGDFALYKSVRDLYDNTQDKMNASNFGLYKNQRDGFDVLNARISQLEKEVAVSAAIRPYQDKLIQCEIEKAYTTSINHTDRRMCKVVEGQIVLPSTPTVTGFQSACCCGCRSAQGTATTPTA</sequence>
<evidence type="ECO:0000313" key="1">
    <source>
        <dbReference type="EMBL" id="DAE33022.1"/>
    </source>
</evidence>